<dbReference type="Proteomes" id="UP000198661">
    <property type="component" value="Unassembled WGS sequence"/>
</dbReference>
<evidence type="ECO:0000313" key="2">
    <source>
        <dbReference type="EMBL" id="SFG26370.1"/>
    </source>
</evidence>
<dbReference type="EMBL" id="FOOK01000023">
    <property type="protein sequence ID" value="SFG26370.1"/>
    <property type="molecule type" value="Genomic_DNA"/>
</dbReference>
<dbReference type="InterPro" id="IPR050135">
    <property type="entry name" value="dGTPase-like"/>
</dbReference>
<dbReference type="InterPro" id="IPR003607">
    <property type="entry name" value="HD/PDEase_dom"/>
</dbReference>
<dbReference type="PROSITE" id="PS51831">
    <property type="entry name" value="HD"/>
    <property type="match status" value="1"/>
</dbReference>
<protein>
    <recommendedName>
        <fullName evidence="1">HD domain-containing protein</fullName>
    </recommendedName>
</protein>
<name>A0A1I2QEJ6_9BACL</name>
<accession>A0A1I2QEJ6</accession>
<dbReference type="GO" id="GO:0008832">
    <property type="term" value="F:dGTPase activity"/>
    <property type="evidence" value="ECO:0007669"/>
    <property type="project" value="TreeGrafter"/>
</dbReference>
<reference evidence="2 3" key="1">
    <citation type="submission" date="2016-10" db="EMBL/GenBank/DDBJ databases">
        <authorList>
            <person name="de Groot N.N."/>
        </authorList>
    </citation>
    <scope>NUCLEOTIDE SEQUENCE [LARGE SCALE GENOMIC DNA]</scope>
    <source>
        <strain evidence="2 3">DSM 44945</strain>
    </source>
</reference>
<dbReference type="SMART" id="SM00471">
    <property type="entry name" value="HDc"/>
    <property type="match status" value="1"/>
</dbReference>
<dbReference type="Gene3D" id="1.10.3210.10">
    <property type="entry name" value="Hypothetical protein af1432"/>
    <property type="match status" value="1"/>
</dbReference>
<proteinExistence type="predicted"/>
<dbReference type="PANTHER" id="PTHR11373">
    <property type="entry name" value="DEOXYNUCLEOSIDE TRIPHOSPHATE TRIPHOSPHOHYDROLASE"/>
    <property type="match status" value="1"/>
</dbReference>
<sequence length="329" mass="37557">MQITDCLYGCFEVEGVLADLIRSAPLQRLKRIHQGGAGYLVRPEWNGTRYEHSVGVMLLIRRLGGSLEEQIAGLVHDVGHTAFSHVVDYVYGEGEENLHERWHRRILRESEISAILQKHGFHPESIFSGKWPLLEKPLPDLSADRIDYTLRDRVRYGGLSLSEVKRFLDDLSVGPEGIGVSSAEMAEWFVDRYVEEVIDFFLDPLNAYAQLTLAEAIRRSLNIGALCFDDWFLDDEQMIQKMRSGGDAKVRALLDRLHEGVRVEESEQAADFHFRSKPRMVDPLIYRSDKSGRSPGTAVRASAVSERVREKIEYARRRSLRGVYIRVAE</sequence>
<dbReference type="AlphaFoldDB" id="A0A1I2QEJ6"/>
<feature type="domain" description="HD" evidence="1">
    <location>
        <begin position="49"/>
        <end position="149"/>
    </location>
</feature>
<dbReference type="CDD" id="cd00077">
    <property type="entry name" value="HDc"/>
    <property type="match status" value="1"/>
</dbReference>
<dbReference type="PANTHER" id="PTHR11373:SF41">
    <property type="entry name" value="METAL-DEPENDENT PHOSPHOHYDROLASE"/>
    <property type="match status" value="1"/>
</dbReference>
<dbReference type="InterPro" id="IPR006674">
    <property type="entry name" value="HD_domain"/>
</dbReference>
<organism evidence="2 3">
    <name type="scientific">Planifilum fulgidum</name>
    <dbReference type="NCBI Taxonomy" id="201973"/>
    <lineage>
        <taxon>Bacteria</taxon>
        <taxon>Bacillati</taxon>
        <taxon>Bacillota</taxon>
        <taxon>Bacilli</taxon>
        <taxon>Bacillales</taxon>
        <taxon>Thermoactinomycetaceae</taxon>
        <taxon>Planifilum</taxon>
    </lineage>
</organism>
<evidence type="ECO:0000313" key="3">
    <source>
        <dbReference type="Proteomes" id="UP000198661"/>
    </source>
</evidence>
<dbReference type="SUPFAM" id="SSF109604">
    <property type="entry name" value="HD-domain/PDEase-like"/>
    <property type="match status" value="1"/>
</dbReference>
<dbReference type="Pfam" id="PF01966">
    <property type="entry name" value="HD"/>
    <property type="match status" value="1"/>
</dbReference>
<keyword evidence="3" id="KW-1185">Reference proteome</keyword>
<gene>
    <name evidence="2" type="ORF">SAMN04488025_12332</name>
</gene>
<dbReference type="RefSeq" id="WP_177199136.1">
    <property type="nucleotide sequence ID" value="NZ_FOOK01000023.1"/>
</dbReference>
<dbReference type="GO" id="GO:0006203">
    <property type="term" value="P:dGTP catabolic process"/>
    <property type="evidence" value="ECO:0007669"/>
    <property type="project" value="TreeGrafter"/>
</dbReference>
<evidence type="ECO:0000259" key="1">
    <source>
        <dbReference type="PROSITE" id="PS51831"/>
    </source>
</evidence>